<evidence type="ECO:0000313" key="1">
    <source>
        <dbReference type="EMBL" id="KAK9239232.1"/>
    </source>
</evidence>
<dbReference type="Proteomes" id="UP001433508">
    <property type="component" value="Unassembled WGS sequence"/>
</dbReference>
<evidence type="ECO:0000313" key="2">
    <source>
        <dbReference type="Proteomes" id="UP001433508"/>
    </source>
</evidence>
<keyword evidence="2" id="KW-1185">Reference proteome</keyword>
<accession>A0ACC3T5I4</accession>
<reference evidence="2" key="1">
    <citation type="journal article" date="2024" name="Front. Bioeng. Biotechnol.">
        <title>Genome-scale model development and genomic sequencing of the oleaginous clade Lipomyces.</title>
        <authorList>
            <person name="Czajka J.J."/>
            <person name="Han Y."/>
            <person name="Kim J."/>
            <person name="Mondo S.J."/>
            <person name="Hofstad B.A."/>
            <person name="Robles A."/>
            <person name="Haridas S."/>
            <person name="Riley R."/>
            <person name="LaButti K."/>
            <person name="Pangilinan J."/>
            <person name="Andreopoulos W."/>
            <person name="Lipzen A."/>
            <person name="Yan J."/>
            <person name="Wang M."/>
            <person name="Ng V."/>
            <person name="Grigoriev I.V."/>
            <person name="Spatafora J.W."/>
            <person name="Magnuson J.K."/>
            <person name="Baker S.E."/>
            <person name="Pomraning K.R."/>
        </authorList>
    </citation>
    <scope>NUCLEOTIDE SEQUENCE [LARGE SCALE GENOMIC DNA]</scope>
    <source>
        <strain evidence="2">CBS 7786</strain>
    </source>
</reference>
<dbReference type="EMBL" id="MU971348">
    <property type="protein sequence ID" value="KAK9239232.1"/>
    <property type="molecule type" value="Genomic_DNA"/>
</dbReference>
<gene>
    <name evidence="1" type="ORF">V1525DRAFT_398902</name>
</gene>
<organism evidence="1 2">
    <name type="scientific">Lipomyces kononenkoae</name>
    <name type="common">Yeast</name>
    <dbReference type="NCBI Taxonomy" id="34357"/>
    <lineage>
        <taxon>Eukaryota</taxon>
        <taxon>Fungi</taxon>
        <taxon>Dikarya</taxon>
        <taxon>Ascomycota</taxon>
        <taxon>Saccharomycotina</taxon>
        <taxon>Lipomycetes</taxon>
        <taxon>Lipomycetales</taxon>
        <taxon>Lipomycetaceae</taxon>
        <taxon>Lipomyces</taxon>
    </lineage>
</organism>
<name>A0ACC3T5I4_LIPKO</name>
<sequence>MSSEKTIVLITGANSGIGFESAVALAQASADFHVLLGSRSLEKGQKALNEIYSSHATSLLGSLSVLQIDVTDQSSILAARQDVETKHGKLDVLINNAGINVIRPTDMLTILRETFETNTFGPAIVTDAFLPLLQKSPNPLLIYVSSTQGSVTLRLDQHYEYFHIRGNEYRMSKSALNMLAACHKIDFAEWGCKVCAFNPGFMVTNLTGQEGRARRIQHGARDPRVAAKALADVVQGRRDDDIEKNGMVDLDGGVEPW</sequence>
<comment type="caution">
    <text evidence="1">The sequence shown here is derived from an EMBL/GenBank/DDBJ whole genome shotgun (WGS) entry which is preliminary data.</text>
</comment>
<protein>
    <submittedName>
        <fullName evidence="1">Uncharacterized protein</fullName>
    </submittedName>
</protein>
<proteinExistence type="predicted"/>